<dbReference type="OrthoDB" id="3795586at2759"/>
<proteinExistence type="predicted"/>
<reference evidence="2" key="1">
    <citation type="journal article" date="2020" name="Stud. Mycol.">
        <title>101 Dothideomycetes genomes: A test case for predicting lifestyles and emergence of pathogens.</title>
        <authorList>
            <person name="Haridas S."/>
            <person name="Albert R."/>
            <person name="Binder M."/>
            <person name="Bloem J."/>
            <person name="LaButti K."/>
            <person name="Salamov A."/>
            <person name="Andreopoulos B."/>
            <person name="Baker S."/>
            <person name="Barry K."/>
            <person name="Bills G."/>
            <person name="Bluhm B."/>
            <person name="Cannon C."/>
            <person name="Castanera R."/>
            <person name="Culley D."/>
            <person name="Daum C."/>
            <person name="Ezra D."/>
            <person name="Gonzalez J."/>
            <person name="Henrissat B."/>
            <person name="Kuo A."/>
            <person name="Liang C."/>
            <person name="Lipzen A."/>
            <person name="Lutzoni F."/>
            <person name="Magnuson J."/>
            <person name="Mondo S."/>
            <person name="Nolan M."/>
            <person name="Ohm R."/>
            <person name="Pangilinan J."/>
            <person name="Park H.-J."/>
            <person name="Ramirez L."/>
            <person name="Alfaro M."/>
            <person name="Sun H."/>
            <person name="Tritt A."/>
            <person name="Yoshinaga Y."/>
            <person name="Zwiers L.-H."/>
            <person name="Turgeon B."/>
            <person name="Goodwin S."/>
            <person name="Spatafora J."/>
            <person name="Crous P."/>
            <person name="Grigoriev I."/>
        </authorList>
    </citation>
    <scope>NUCLEOTIDE SEQUENCE [LARGE SCALE GENOMIC DNA]</scope>
    <source>
        <strain evidence="2">CBS 304.66</strain>
    </source>
</reference>
<comment type="caution">
    <text evidence="1">The sequence shown here is derived from an EMBL/GenBank/DDBJ whole genome shotgun (WGS) entry which is preliminary data.</text>
</comment>
<accession>A0A9P4KI51</accession>
<dbReference type="Proteomes" id="UP000800093">
    <property type="component" value="Unassembled WGS sequence"/>
</dbReference>
<organism evidence="1 2">
    <name type="scientific">Lojkania enalia</name>
    <dbReference type="NCBI Taxonomy" id="147567"/>
    <lineage>
        <taxon>Eukaryota</taxon>
        <taxon>Fungi</taxon>
        <taxon>Dikarya</taxon>
        <taxon>Ascomycota</taxon>
        <taxon>Pezizomycotina</taxon>
        <taxon>Dothideomycetes</taxon>
        <taxon>Pleosporomycetidae</taxon>
        <taxon>Pleosporales</taxon>
        <taxon>Pleosporales incertae sedis</taxon>
        <taxon>Lojkania</taxon>
    </lineage>
</organism>
<gene>
    <name evidence="1" type="ORF">CC78DRAFT_613471</name>
</gene>
<evidence type="ECO:0000313" key="1">
    <source>
        <dbReference type="EMBL" id="KAF2268278.1"/>
    </source>
</evidence>
<protein>
    <submittedName>
        <fullName evidence="1">Uncharacterized protein</fullName>
    </submittedName>
</protein>
<dbReference type="AlphaFoldDB" id="A0A9P4KI51"/>
<sequence>MHEISVKVEDAVYSEKVLQEGLDLDPATSDTEIKFKHLPSCKSRPELDVCSKGALQPMNVSINASQGKSILLSLGTILESGNFTTIESAIKADQSKASKITQMLYHSPNLTASMEGMVRSMNIALRAHETLLGRQGLLDDDPAKYINNVAPNHAVRGVMYIEILMARVGLWKDSPLAILMHTDWRPEAVSMGAMTVEEIDKLSEGLKARITSSEEDAGMGWKRRVVISGMEGHYLTNLKENSKMNALYEGGIELTEGMRSK</sequence>
<dbReference type="EMBL" id="ML986587">
    <property type="protein sequence ID" value="KAF2268278.1"/>
    <property type="molecule type" value="Genomic_DNA"/>
</dbReference>
<evidence type="ECO:0000313" key="2">
    <source>
        <dbReference type="Proteomes" id="UP000800093"/>
    </source>
</evidence>
<keyword evidence="2" id="KW-1185">Reference proteome</keyword>
<name>A0A9P4KI51_9PLEO</name>